<protein>
    <submittedName>
        <fullName evidence="3">Uncharacterized protein</fullName>
    </submittedName>
</protein>
<dbReference type="EMBL" id="CCSB01000003">
    <property type="protein sequence ID" value="CDZ78431.1"/>
    <property type="molecule type" value="Genomic_DNA"/>
</dbReference>
<feature type="compositionally biased region" description="Low complexity" evidence="2">
    <location>
        <begin position="236"/>
        <end position="251"/>
    </location>
</feature>
<gene>
    <name evidence="3" type="ORF">BN59_02741</name>
</gene>
<reference evidence="3 4" key="1">
    <citation type="submission" date="2014-06" db="EMBL/GenBank/DDBJ databases">
        <authorList>
            <person name="Urmite Genomes Urmite Genomes"/>
        </authorList>
    </citation>
    <scope>NUCLEOTIDE SEQUENCE [LARGE SCALE GENOMIC DNA]</scope>
</reference>
<evidence type="ECO:0000313" key="4">
    <source>
        <dbReference type="Proteomes" id="UP000044071"/>
    </source>
</evidence>
<name>A0A078KZY8_9GAMM</name>
<dbReference type="Proteomes" id="UP000044071">
    <property type="component" value="Unassembled WGS sequence"/>
</dbReference>
<feature type="region of interest" description="Disordered" evidence="2">
    <location>
        <begin position="232"/>
        <end position="251"/>
    </location>
</feature>
<feature type="coiled-coil region" evidence="1">
    <location>
        <begin position="150"/>
        <end position="177"/>
    </location>
</feature>
<evidence type="ECO:0000256" key="2">
    <source>
        <dbReference type="SAM" id="MobiDB-lite"/>
    </source>
</evidence>
<keyword evidence="1" id="KW-0175">Coiled coil</keyword>
<organism evidence="3 4">
    <name type="scientific">Legionella massiliensis</name>
    <dbReference type="NCBI Taxonomy" id="1034943"/>
    <lineage>
        <taxon>Bacteria</taxon>
        <taxon>Pseudomonadati</taxon>
        <taxon>Pseudomonadota</taxon>
        <taxon>Gammaproteobacteria</taxon>
        <taxon>Legionellales</taxon>
        <taxon>Legionellaceae</taxon>
        <taxon>Legionella</taxon>
    </lineage>
</organism>
<dbReference type="eggNOG" id="ENOG5030SZF">
    <property type="taxonomic scope" value="Bacteria"/>
</dbReference>
<accession>A0A078KZY8</accession>
<proteinExistence type="predicted"/>
<evidence type="ECO:0000313" key="3">
    <source>
        <dbReference type="EMBL" id="CDZ78431.1"/>
    </source>
</evidence>
<keyword evidence="4" id="KW-1185">Reference proteome</keyword>
<evidence type="ECO:0000256" key="1">
    <source>
        <dbReference type="SAM" id="Coils"/>
    </source>
</evidence>
<sequence>MVIVAKNTLYQFLLSFKQEAAERSIRIEQDSNRKQVPYLRISLPEIDSTPLKLLAHHISVYASESESNPFLSQYHYTGMFMDEHGHTWKAHLYFNEEDLIIHSSYTPVKSSVVSSSTDTISHEPTKLPCRDEEMFPLVESVCKPVMSIIRARFNHKVSSLCEAYQRLEQEAAELSKDPRCPHYPTKLAEICEVLQELDPLVRHSNYWAIQKFIERLLGSIKTDLSPLEPIQEEPISMSSPSSSSSSSSSADHQSLSFFSQAPIKPKKGRQLDEQALEDLSLRFANLKVAKPEEQAQQFTYLFAKLNSLALLARGNTLARLHQFYQDMRIFGEQVYKRALLLGYFEAAATMTMFHYLLSDQYMELALHLRKAPLLEFVLQYGDKSLLKRPVKVKDLAFPSSVHACIGLDKSSSPMQDCLAVLVKYGASMLQRFDNGLPIGHIILSRKQSTLMGALDRYPDSTYYCPAFFNHLISALTVFINSHPEMSEEERESLEASIKFYFLKKTAANWTQYMQTSAAGRKYLKDIRARKDFIDKFPNLGKIMNDFDLLVLVAEEQELEMQYLQRCSESDRQRWFKSSGAIAKANIDADIVSLLETMPSEAWKQVMLNQHSKGIATLNLAYETLLQENKIKRKSNHQTPRSRTTHVLCENMVRAESQITQLSDKFRKIREKRELEESIAESTTEASYRL</sequence>
<dbReference type="AlphaFoldDB" id="A0A078KZY8"/>